<evidence type="ECO:0000256" key="1">
    <source>
        <dbReference type="ARBA" id="ARBA00010609"/>
    </source>
</evidence>
<gene>
    <name evidence="13" type="ORF">JOF56_004706</name>
</gene>
<reference evidence="13 14" key="1">
    <citation type="submission" date="2021-03" db="EMBL/GenBank/DDBJ databases">
        <title>Sequencing the genomes of 1000 actinobacteria strains.</title>
        <authorList>
            <person name="Klenk H.-P."/>
        </authorList>
    </citation>
    <scope>NUCLEOTIDE SEQUENCE [LARGE SCALE GENOMIC DNA]</scope>
    <source>
        <strain evidence="13 14">DSM 46670</strain>
    </source>
</reference>
<comment type="similarity">
    <text evidence="1">Belongs to the multicopper oxidase family.</text>
</comment>
<evidence type="ECO:0000259" key="12">
    <source>
        <dbReference type="Pfam" id="PF07732"/>
    </source>
</evidence>
<dbReference type="InterPro" id="IPR011706">
    <property type="entry name" value="Cu-oxidase_C"/>
</dbReference>
<accession>A0ABS4TIY1</accession>
<dbReference type="RefSeq" id="WP_209641589.1">
    <property type="nucleotide sequence ID" value="NZ_JAGINW010000001.1"/>
</dbReference>
<evidence type="ECO:0000256" key="8">
    <source>
        <dbReference type="ARBA" id="ARBA00043090"/>
    </source>
</evidence>
<evidence type="ECO:0000259" key="11">
    <source>
        <dbReference type="Pfam" id="PF07731"/>
    </source>
</evidence>
<dbReference type="InterPro" id="IPR011707">
    <property type="entry name" value="Cu-oxidase-like_N"/>
</dbReference>
<dbReference type="CDD" id="cd13911">
    <property type="entry name" value="CuRO_3_MCO_like_5"/>
    <property type="match status" value="1"/>
</dbReference>
<name>A0ABS4TIY1_9PSEU</name>
<dbReference type="InterPro" id="IPR002355">
    <property type="entry name" value="Cu_oxidase_Cu_BS"/>
</dbReference>
<comment type="caution">
    <text evidence="13">The sequence shown here is derived from an EMBL/GenBank/DDBJ whole genome shotgun (WGS) entry which is preliminary data.</text>
</comment>
<dbReference type="Pfam" id="PF00394">
    <property type="entry name" value="Cu-oxidase"/>
    <property type="match status" value="1"/>
</dbReference>
<protein>
    <recommendedName>
        <fullName evidence="6">Multicopper oxidase CueO</fullName>
        <ecNumber evidence="5">1.16.3.4</ecNumber>
    </recommendedName>
    <alternativeName>
        <fullName evidence="7">Copper efflux oxidase</fullName>
    </alternativeName>
    <alternativeName>
        <fullName evidence="8">Cuprous oxidase</fullName>
    </alternativeName>
</protein>
<evidence type="ECO:0000256" key="2">
    <source>
        <dbReference type="ARBA" id="ARBA00011245"/>
    </source>
</evidence>
<evidence type="ECO:0000256" key="9">
    <source>
        <dbReference type="ARBA" id="ARBA00048092"/>
    </source>
</evidence>
<organism evidence="13 14">
    <name type="scientific">Kibdelosporangium banguiense</name>
    <dbReference type="NCBI Taxonomy" id="1365924"/>
    <lineage>
        <taxon>Bacteria</taxon>
        <taxon>Bacillati</taxon>
        <taxon>Actinomycetota</taxon>
        <taxon>Actinomycetes</taxon>
        <taxon>Pseudonocardiales</taxon>
        <taxon>Pseudonocardiaceae</taxon>
        <taxon>Kibdelosporangium</taxon>
    </lineage>
</organism>
<evidence type="ECO:0000259" key="10">
    <source>
        <dbReference type="Pfam" id="PF00394"/>
    </source>
</evidence>
<dbReference type="EC" id="1.16.3.4" evidence="5"/>
<evidence type="ECO:0000313" key="14">
    <source>
        <dbReference type="Proteomes" id="UP001519332"/>
    </source>
</evidence>
<dbReference type="InterPro" id="IPR006311">
    <property type="entry name" value="TAT_signal"/>
</dbReference>
<dbReference type="InterPro" id="IPR001117">
    <property type="entry name" value="Cu-oxidase_2nd"/>
</dbReference>
<comment type="subunit">
    <text evidence="2">Monomer.</text>
</comment>
<dbReference type="Proteomes" id="UP001519332">
    <property type="component" value="Unassembled WGS sequence"/>
</dbReference>
<dbReference type="SUPFAM" id="SSF49503">
    <property type="entry name" value="Cupredoxins"/>
    <property type="match status" value="3"/>
</dbReference>
<dbReference type="PANTHER" id="PTHR48267:SF1">
    <property type="entry name" value="BILIRUBIN OXIDASE"/>
    <property type="match status" value="1"/>
</dbReference>
<keyword evidence="4" id="KW-0560">Oxidoreductase</keyword>
<dbReference type="Gene3D" id="2.60.40.420">
    <property type="entry name" value="Cupredoxins - blue copper proteins"/>
    <property type="match status" value="3"/>
</dbReference>
<dbReference type="Pfam" id="PF07731">
    <property type="entry name" value="Cu-oxidase_2"/>
    <property type="match status" value="1"/>
</dbReference>
<evidence type="ECO:0000256" key="6">
    <source>
        <dbReference type="ARBA" id="ARBA00041027"/>
    </source>
</evidence>
<dbReference type="PROSITE" id="PS00080">
    <property type="entry name" value="MULTICOPPER_OXIDASE2"/>
    <property type="match status" value="1"/>
</dbReference>
<evidence type="ECO:0000256" key="7">
    <source>
        <dbReference type="ARBA" id="ARBA00042896"/>
    </source>
</evidence>
<evidence type="ECO:0000256" key="4">
    <source>
        <dbReference type="ARBA" id="ARBA00023002"/>
    </source>
</evidence>
<dbReference type="InterPro" id="IPR045087">
    <property type="entry name" value="Cu-oxidase_fam"/>
</dbReference>
<sequence>MTSRRRFLGLVAGAAVLGTTGFVVVNRPSADGLLRSARPLPEPFTVPLPIPAAARPVRVEGDTDFYALTQRVADVEILPGVRTQVWGYDGSFPGPTFHLRQGRRAVVEVRNSLPVPTSMHLHGGVMPPDSDGYPTDLVKPSGAKQYTYPMRQRAATLWYHDHRMDYTAPQVWRGLAGMCLVSDAEEENLPLPKEQYDVPLLLCDRAFDEDGSFLYPSLESGPGVQPGYDNGVLGDVILVNGAPWPVMDVDATRYRLRLVNGSNARRYELALEPGGQLTQIGSDVGLLDRPRTHESLIITPGERFDVVVDFSQYPVGSEITLTNRLDGPVMRFRVVRRGPSSDPLPERLASWEKLMPESAVETRTFDFRATPHHGMRMWTINGEPFNPDTSLASPRLGTVERWRLSSDFHHPVHLHLAHFQVLARNGRAPEERDAGWKDTVDVRPYEVVEVLARFEGYRGRYMMHCHNLEHEDMAMMANFDIS</sequence>
<dbReference type="PANTHER" id="PTHR48267">
    <property type="entry name" value="CUPREDOXIN SUPERFAMILY PROTEIN"/>
    <property type="match status" value="1"/>
</dbReference>
<evidence type="ECO:0000313" key="13">
    <source>
        <dbReference type="EMBL" id="MBP2324321.1"/>
    </source>
</evidence>
<comment type="catalytic activity">
    <reaction evidence="9">
        <text>4 Cu(+) + O2 + 4 H(+) = 4 Cu(2+) + 2 H2O</text>
        <dbReference type="Rhea" id="RHEA:30083"/>
        <dbReference type="ChEBI" id="CHEBI:15377"/>
        <dbReference type="ChEBI" id="CHEBI:15378"/>
        <dbReference type="ChEBI" id="CHEBI:15379"/>
        <dbReference type="ChEBI" id="CHEBI:29036"/>
        <dbReference type="ChEBI" id="CHEBI:49552"/>
        <dbReference type="EC" id="1.16.3.4"/>
    </reaction>
    <physiologicalReaction direction="left-to-right" evidence="9">
        <dbReference type="Rhea" id="RHEA:30084"/>
    </physiologicalReaction>
</comment>
<proteinExistence type="inferred from homology"/>
<dbReference type="Pfam" id="PF07732">
    <property type="entry name" value="Cu-oxidase_3"/>
    <property type="match status" value="1"/>
</dbReference>
<dbReference type="EMBL" id="JAGINW010000001">
    <property type="protein sequence ID" value="MBP2324321.1"/>
    <property type="molecule type" value="Genomic_DNA"/>
</dbReference>
<dbReference type="PROSITE" id="PS51318">
    <property type="entry name" value="TAT"/>
    <property type="match status" value="1"/>
</dbReference>
<feature type="domain" description="Plastocyanin-like" evidence="12">
    <location>
        <begin position="74"/>
        <end position="185"/>
    </location>
</feature>
<keyword evidence="14" id="KW-1185">Reference proteome</keyword>
<feature type="domain" description="Plastocyanin-like" evidence="11">
    <location>
        <begin position="375"/>
        <end position="480"/>
    </location>
</feature>
<evidence type="ECO:0000256" key="3">
    <source>
        <dbReference type="ARBA" id="ARBA00022723"/>
    </source>
</evidence>
<evidence type="ECO:0000256" key="5">
    <source>
        <dbReference type="ARBA" id="ARBA00038978"/>
    </source>
</evidence>
<keyword evidence="3" id="KW-0479">Metal-binding</keyword>
<feature type="domain" description="Plastocyanin-like" evidence="10">
    <location>
        <begin position="249"/>
        <end position="315"/>
    </location>
</feature>
<dbReference type="InterPro" id="IPR008972">
    <property type="entry name" value="Cupredoxin"/>
</dbReference>